<evidence type="ECO:0000256" key="2">
    <source>
        <dbReference type="ARBA" id="ARBA00022475"/>
    </source>
</evidence>
<comment type="caution">
    <text evidence="9">The sequence shown here is derived from an EMBL/GenBank/DDBJ whole genome shotgun (WGS) entry which is preliminary data.</text>
</comment>
<keyword evidence="10" id="KW-1185">Reference proteome</keyword>
<feature type="transmembrane region" description="Helical" evidence="6">
    <location>
        <begin position="421"/>
        <end position="451"/>
    </location>
</feature>
<dbReference type="Pfam" id="PF12704">
    <property type="entry name" value="MacB_PCD"/>
    <property type="match status" value="1"/>
</dbReference>
<feature type="transmembrane region" description="Helical" evidence="6">
    <location>
        <begin position="516"/>
        <end position="537"/>
    </location>
</feature>
<dbReference type="InterPro" id="IPR050250">
    <property type="entry name" value="Macrolide_Exporter_MacB"/>
</dbReference>
<keyword evidence="4 6" id="KW-1133">Transmembrane helix</keyword>
<dbReference type="PANTHER" id="PTHR30572:SF18">
    <property type="entry name" value="ABC-TYPE MACROLIDE FAMILY EXPORT SYSTEM PERMEASE COMPONENT 2"/>
    <property type="match status" value="1"/>
</dbReference>
<feature type="transmembrane region" description="Helical" evidence="6">
    <location>
        <begin position="471"/>
        <end position="495"/>
    </location>
</feature>
<feature type="transmembrane region" description="Helical" evidence="6">
    <location>
        <begin position="374"/>
        <end position="400"/>
    </location>
</feature>
<feature type="domain" description="MacB-like periplasmic core" evidence="8">
    <location>
        <begin position="113"/>
        <end position="331"/>
    </location>
</feature>
<evidence type="ECO:0000256" key="6">
    <source>
        <dbReference type="SAM" id="Phobius"/>
    </source>
</evidence>
<gene>
    <name evidence="9" type="ORF">BN8_01410</name>
</gene>
<dbReference type="STRING" id="1185876.BN8_01410"/>
<feature type="transmembrane region" description="Helical" evidence="6">
    <location>
        <begin position="773"/>
        <end position="797"/>
    </location>
</feature>
<feature type="transmembrane region" description="Helical" evidence="6">
    <location>
        <begin position="859"/>
        <end position="882"/>
    </location>
</feature>
<evidence type="ECO:0000313" key="10">
    <source>
        <dbReference type="Proteomes" id="UP000009309"/>
    </source>
</evidence>
<evidence type="ECO:0000256" key="3">
    <source>
        <dbReference type="ARBA" id="ARBA00022692"/>
    </source>
</evidence>
<evidence type="ECO:0000256" key="5">
    <source>
        <dbReference type="ARBA" id="ARBA00023136"/>
    </source>
</evidence>
<dbReference type="InterPro" id="IPR047699">
    <property type="entry name" value="Permease_put_prefix"/>
</dbReference>
<evidence type="ECO:0000259" key="8">
    <source>
        <dbReference type="Pfam" id="PF12704"/>
    </source>
</evidence>
<feature type="transmembrane region" description="Helical" evidence="6">
    <location>
        <begin position="114"/>
        <end position="135"/>
    </location>
</feature>
<dbReference type="InterPro" id="IPR025857">
    <property type="entry name" value="MacB_PCD"/>
</dbReference>
<feature type="domain" description="ABC3 transporter permease C-terminal" evidence="7">
    <location>
        <begin position="776"/>
        <end position="889"/>
    </location>
</feature>
<evidence type="ECO:0000256" key="1">
    <source>
        <dbReference type="ARBA" id="ARBA00004651"/>
    </source>
</evidence>
<name>I2GET4_9BACT</name>
<dbReference type="AlphaFoldDB" id="I2GET4"/>
<reference evidence="9 10" key="1">
    <citation type="journal article" date="2012" name="J. Bacteriol.">
        <title>Genome Sequence of the Filamentous Bacterium Fibrisoma limi BUZ 3T.</title>
        <authorList>
            <person name="Filippini M."/>
            <person name="Qi W."/>
            <person name="Jaenicke S."/>
            <person name="Goesmann A."/>
            <person name="Smits T.H."/>
            <person name="Bagheri H.C."/>
        </authorList>
    </citation>
    <scope>NUCLEOTIDE SEQUENCE [LARGE SCALE GENOMIC DNA]</scope>
    <source>
        <strain evidence="10">BUZ 3T</strain>
    </source>
</reference>
<dbReference type="GO" id="GO:0005524">
    <property type="term" value="F:ATP binding"/>
    <property type="evidence" value="ECO:0007669"/>
    <property type="project" value="UniProtKB-KW"/>
</dbReference>
<keyword evidence="3 6" id="KW-0812">Transmembrane</keyword>
<accession>I2GET4</accession>
<keyword evidence="9" id="KW-0547">Nucleotide-binding</keyword>
<dbReference type="RefSeq" id="WP_009280993.1">
    <property type="nucleotide sequence ID" value="NZ_CAIT01000005.1"/>
</dbReference>
<dbReference type="GO" id="GO:0005886">
    <property type="term" value="C:plasma membrane"/>
    <property type="evidence" value="ECO:0007669"/>
    <property type="project" value="UniProtKB-SubCell"/>
</dbReference>
<dbReference type="EMBL" id="CAIT01000005">
    <property type="protein sequence ID" value="CCH52409.1"/>
    <property type="molecule type" value="Genomic_DNA"/>
</dbReference>
<dbReference type="NCBIfam" id="NF038404">
    <property type="entry name" value="perm_prefix_2"/>
    <property type="match status" value="1"/>
</dbReference>
<dbReference type="GO" id="GO:0022857">
    <property type="term" value="F:transmembrane transporter activity"/>
    <property type="evidence" value="ECO:0007669"/>
    <property type="project" value="TreeGrafter"/>
</dbReference>
<sequence>MAHETPRNVGPPDPSTPPPWADRLLEWVVAPHLLEDLQGDLQEVFQKRVQQVGLGRARREYAWAVLHYLTPFFSKRKHTVQRFDDYPKPAFTDMLRNYFKIAWRNLVKNKVYSSINITGLAIGMVGCLAIGLFVWDEWKFDKTIPDSENIYRLYTERTKDNTTTKAAVVAPAYGTYLQQQYPEVDTTTRILMAPDRFLMELGNQKNYEDKGWFAESSFLQVFALPLEAGTVAGILDVPNSIILTSELAKQYFGKENPVGKTIKINTLEYTVKGVLAPLPDHFHLNFRYLMSFSSVGIPQERMERWTWNQFYTYVKLKPGTDIERLQNKFQAHIKANIIKPGETVMLPFFQRLHDVHLGSADFTFDNAIRGNESYVNALMIVALFVLVIACFNFINLATAVSFRRAREIGVRKVVGAERRHLLFQFLGETILVSLIAMLIAVVALFIVVPALNRFTDKAIAFNPFTDPQLGLLLLGATLLVGTLAGSYPAIVVSGFQPVKVLKNIQLSRNGTPWLRQALVVVQFALSSLLIISTIIVFQQTQYMNNKDLGFSKEQLIYFQAQGDVAGKGLEAFKNELKRSPNVLAVTSGYGLPGDQFAGDGVTLPGQNAGKEYSVSMFVGDHDYLKTVGLQLIAGRDFSKDMSTDVREAFIINETAVKEFGFSSPQQALGKRINWNEWTPADTTDPVKKGKIIGVVKDFHYKSLHEKVTAAVIHMVPQELFKVAVKVREADMPETIAYINTVWNRFSPNFSLDYKFMDETYGNMYSTEEKLSELLWLFAVLAIVVGCLGLFGLAAFSVEQRVKEIGIRKVLGASTLAITGLLSRNFIMLVFVASVIAIPVAWWTMNSWLNDFPYRISIDWWVFALATLLAVGIALLTVSFQAIKAALMNPVKSLRSE</sequence>
<dbReference type="InterPro" id="IPR003838">
    <property type="entry name" value="ABC3_permease_C"/>
</dbReference>
<feature type="transmembrane region" description="Helical" evidence="6">
    <location>
        <begin position="809"/>
        <end position="839"/>
    </location>
</feature>
<keyword evidence="5 6" id="KW-0472">Membrane</keyword>
<dbReference type="Proteomes" id="UP000009309">
    <property type="component" value="Unassembled WGS sequence"/>
</dbReference>
<dbReference type="PANTHER" id="PTHR30572">
    <property type="entry name" value="MEMBRANE COMPONENT OF TRANSPORTER-RELATED"/>
    <property type="match status" value="1"/>
</dbReference>
<dbReference type="eggNOG" id="COG0577">
    <property type="taxonomic scope" value="Bacteria"/>
</dbReference>
<protein>
    <submittedName>
        <fullName evidence="9">Macrolide export ATP-binding/permease protein macB</fullName>
    </submittedName>
</protein>
<evidence type="ECO:0000259" key="7">
    <source>
        <dbReference type="Pfam" id="PF02687"/>
    </source>
</evidence>
<proteinExistence type="predicted"/>
<feature type="domain" description="ABC3 transporter permease C-terminal" evidence="7">
    <location>
        <begin position="379"/>
        <end position="496"/>
    </location>
</feature>
<comment type="subcellular location">
    <subcellularLocation>
        <location evidence="1">Cell membrane</location>
        <topology evidence="1">Multi-pass membrane protein</topology>
    </subcellularLocation>
</comment>
<keyword evidence="9" id="KW-0067">ATP-binding</keyword>
<evidence type="ECO:0000256" key="4">
    <source>
        <dbReference type="ARBA" id="ARBA00022989"/>
    </source>
</evidence>
<dbReference type="Pfam" id="PF02687">
    <property type="entry name" value="FtsX"/>
    <property type="match status" value="2"/>
</dbReference>
<organism evidence="9 10">
    <name type="scientific">Fibrisoma limi BUZ 3</name>
    <dbReference type="NCBI Taxonomy" id="1185876"/>
    <lineage>
        <taxon>Bacteria</taxon>
        <taxon>Pseudomonadati</taxon>
        <taxon>Bacteroidota</taxon>
        <taxon>Cytophagia</taxon>
        <taxon>Cytophagales</taxon>
        <taxon>Spirosomataceae</taxon>
        <taxon>Fibrisoma</taxon>
    </lineage>
</organism>
<keyword evidence="2" id="KW-1003">Cell membrane</keyword>
<evidence type="ECO:0000313" key="9">
    <source>
        <dbReference type="EMBL" id="CCH52409.1"/>
    </source>
</evidence>